<evidence type="ECO:0000313" key="3">
    <source>
        <dbReference type="Proteomes" id="UP000321168"/>
    </source>
</evidence>
<dbReference type="OrthoDB" id="1114455at2"/>
<name>A0A5C6VJF8_9FLAO</name>
<feature type="signal peptide" evidence="1">
    <location>
        <begin position="1"/>
        <end position="24"/>
    </location>
</feature>
<keyword evidence="3" id="KW-1185">Reference proteome</keyword>
<dbReference type="InterPro" id="IPR019861">
    <property type="entry name" value="PorP/SprF_Bacteroidetes"/>
</dbReference>
<dbReference type="AlphaFoldDB" id="A0A5C6VJF8"/>
<dbReference type="NCBIfam" id="TIGR03519">
    <property type="entry name" value="T9SS_PorP_fam"/>
    <property type="match status" value="1"/>
</dbReference>
<dbReference type="EMBL" id="VORB01000001">
    <property type="protein sequence ID" value="TXC85437.1"/>
    <property type="molecule type" value="Genomic_DNA"/>
</dbReference>
<accession>A0A5C6VJF8</accession>
<organism evidence="2 3">
    <name type="scientific">Luteibaculum oceani</name>
    <dbReference type="NCBI Taxonomy" id="1294296"/>
    <lineage>
        <taxon>Bacteria</taxon>
        <taxon>Pseudomonadati</taxon>
        <taxon>Bacteroidota</taxon>
        <taxon>Flavobacteriia</taxon>
        <taxon>Flavobacteriales</taxon>
        <taxon>Luteibaculaceae</taxon>
        <taxon>Luteibaculum</taxon>
    </lineage>
</organism>
<evidence type="ECO:0000256" key="1">
    <source>
        <dbReference type="SAM" id="SignalP"/>
    </source>
</evidence>
<dbReference type="Proteomes" id="UP000321168">
    <property type="component" value="Unassembled WGS sequence"/>
</dbReference>
<feature type="chain" id="PRO_5023006324" evidence="1">
    <location>
        <begin position="25"/>
        <end position="316"/>
    </location>
</feature>
<sequence>MKKSFNKIALGLVILLGGAFNASAQQDPLSTLYIQNPASVNPGYSGSKEALNATLSHREQWVGFDGAPSTTNFNIHSPIQDKSLALGLGVYNDEIGPVTNTGFYVDVVYRFQVTRDGFLRVGLRGGGSLFNADFANVNTSQEQGNGSSTDPAFAQSISGEFLPTIGFGAYFSNQKFFGGISVPSFLPNEVVPEGSQFASYRQNMHVHAMAGALVELNPQIFLKPSFAVRYTSGAPVALDVTANAIFFEKFGVGVMHRLGDSFGGILQFFLTEQFTLGYSYDYTTSDLGMYNNGTHEVMLSYDFIYRSSRIRSPRYF</sequence>
<protein>
    <submittedName>
        <fullName evidence="2">Type IX secretion system membrane protein PorP/SprF</fullName>
    </submittedName>
</protein>
<dbReference type="Pfam" id="PF11751">
    <property type="entry name" value="PorP_SprF"/>
    <property type="match status" value="1"/>
</dbReference>
<dbReference type="RefSeq" id="WP_147012875.1">
    <property type="nucleotide sequence ID" value="NZ_VORB01000001.1"/>
</dbReference>
<evidence type="ECO:0000313" key="2">
    <source>
        <dbReference type="EMBL" id="TXC85437.1"/>
    </source>
</evidence>
<reference evidence="2 3" key="1">
    <citation type="submission" date="2019-08" db="EMBL/GenBank/DDBJ databases">
        <title>Genome of Luteibaculum oceani JCM 18817.</title>
        <authorList>
            <person name="Bowman J.P."/>
        </authorList>
    </citation>
    <scope>NUCLEOTIDE SEQUENCE [LARGE SCALE GENOMIC DNA]</scope>
    <source>
        <strain evidence="2 3">JCM 18817</strain>
    </source>
</reference>
<keyword evidence="1" id="KW-0732">Signal</keyword>
<gene>
    <name evidence="2" type="ORF">FRX97_02070</name>
</gene>
<comment type="caution">
    <text evidence="2">The sequence shown here is derived from an EMBL/GenBank/DDBJ whole genome shotgun (WGS) entry which is preliminary data.</text>
</comment>
<proteinExistence type="predicted"/>